<keyword evidence="2" id="KW-1185">Reference proteome</keyword>
<dbReference type="AlphaFoldDB" id="A0A7G9SEG3"/>
<dbReference type="Proteomes" id="UP000515955">
    <property type="component" value="Chromosome"/>
</dbReference>
<proteinExistence type="predicted"/>
<organism evidence="1 2">
    <name type="scientific">Sphingomonas rhizophila</name>
    <dbReference type="NCBI Taxonomy" id="2071607"/>
    <lineage>
        <taxon>Bacteria</taxon>
        <taxon>Pseudomonadati</taxon>
        <taxon>Pseudomonadota</taxon>
        <taxon>Alphaproteobacteria</taxon>
        <taxon>Sphingomonadales</taxon>
        <taxon>Sphingomonadaceae</taxon>
        <taxon>Sphingomonas</taxon>
    </lineage>
</organism>
<dbReference type="Gene3D" id="1.10.10.10">
    <property type="entry name" value="Winged helix-like DNA-binding domain superfamily/Winged helix DNA-binding domain"/>
    <property type="match status" value="1"/>
</dbReference>
<accession>A0A7G9SEG3</accession>
<reference evidence="1 2" key="1">
    <citation type="submission" date="2020-08" db="EMBL/GenBank/DDBJ databases">
        <title>Genome sequence of Sphingomonas rhizophila KACC 19189T.</title>
        <authorList>
            <person name="Hyun D.-W."/>
            <person name="Bae J.-W."/>
        </authorList>
    </citation>
    <scope>NUCLEOTIDE SEQUENCE [LARGE SCALE GENOMIC DNA]</scope>
    <source>
        <strain evidence="1 2">KACC 19189</strain>
    </source>
</reference>
<gene>
    <name evidence="1" type="ORF">H9L12_07965</name>
</gene>
<sequence>MPSPSSAPRRARPALTPASLDELALSYVGKFATSRAKLAAYLSRKLRERGWDGPSPADPRAVADRMGALGYVDDQAFASARARSMLGRGYGERRVDLALHAAGIAGQDQDLARREVEKGAVDAAIRFARRRRIGPFAHDVPDPKTRERQIAAMLRAGHPMALVKRLIDLPPGSDIDPVSLENE</sequence>
<protein>
    <submittedName>
        <fullName evidence="1">RecX family transcriptional regulator</fullName>
    </submittedName>
</protein>
<evidence type="ECO:0000313" key="2">
    <source>
        <dbReference type="Proteomes" id="UP000515955"/>
    </source>
</evidence>
<evidence type="ECO:0000313" key="1">
    <source>
        <dbReference type="EMBL" id="QNN66238.1"/>
    </source>
</evidence>
<dbReference type="EMBL" id="CP060717">
    <property type="protein sequence ID" value="QNN66238.1"/>
    <property type="molecule type" value="Genomic_DNA"/>
</dbReference>
<dbReference type="KEGG" id="srhi:H9L12_07965"/>
<dbReference type="InterPro" id="IPR036388">
    <property type="entry name" value="WH-like_DNA-bd_sf"/>
</dbReference>
<name>A0A7G9SEG3_9SPHN</name>